<dbReference type="GO" id="GO:1904680">
    <property type="term" value="F:peptide transmembrane transporter activity"/>
    <property type="evidence" value="ECO:0007669"/>
    <property type="project" value="TreeGrafter"/>
</dbReference>
<dbReference type="SUPFAM" id="SSF53850">
    <property type="entry name" value="Periplasmic binding protein-like II"/>
    <property type="match status" value="1"/>
</dbReference>
<reference evidence="8" key="1">
    <citation type="submission" date="2019-09" db="EMBL/GenBank/DDBJ databases">
        <title>Draft genome sequences of 48 bacterial type strains from the CCUG.</title>
        <authorList>
            <person name="Tunovic T."/>
            <person name="Pineiro-Iglesias B."/>
            <person name="Unosson C."/>
            <person name="Inganas E."/>
            <person name="Ohlen M."/>
            <person name="Cardew S."/>
            <person name="Jensie-Markopoulos S."/>
            <person name="Salva-Serra F."/>
            <person name="Jaen-Luchoro D."/>
            <person name="Karlsson R."/>
            <person name="Svensson-Stadler L."/>
            <person name="Chun J."/>
            <person name="Moore E."/>
        </authorList>
    </citation>
    <scope>NUCLEOTIDE SEQUENCE</scope>
    <source>
        <strain evidence="8">CCUG 50899</strain>
    </source>
</reference>
<sequence>MLKSGFLRLAAATFLIASLTQISSAETLRWTRAADALTLDPHAQNDGVTHAILNQIYESLVWRDAEGKLIPRLATEWHLKEGDPTTWVFKLREGAKFHNGDDLTAEDVVFTLDRARSDKSNLRQLHADVEKVTAVGHHTVEVKLRAPNAIYPNNLTGTYILDKTWAEQNDAADVQDIAAGKDNYAVRNTNGTGPYILKSREVGVRTVLEANEHHWAEKKPEITEIIYTPIADNATRVAALLSGEVDFLHEVPVQDIERLRNTPGIKVSVGPENRSIFLGYRVDSAPLASSDVKDKNPLSDVRVREAFELAIDRDAIKTVVLRGNSVPTGIIVPPFVHGWTEALDAYSKPDVEKAKALLVEAGYPQGFTITLDTPNNRYVNDEAIAQAVVGFLGRIGVKVALASRPYAQHAPLLIDQKSDFYLFGWGVPTFDSAYNFNDLVHTRAGRYGAYNATGYSNPEVDKKIESLGAEIDPAKRDATIDELWKQVKAEHLYLPLHNQVGAWAVRDKFNLEHQPDNSPKVGQATINN</sequence>
<dbReference type="InterPro" id="IPR030678">
    <property type="entry name" value="Peptide/Ni-bd"/>
</dbReference>
<evidence type="ECO:0000256" key="5">
    <source>
        <dbReference type="ARBA" id="ARBA00022764"/>
    </source>
</evidence>
<keyword evidence="5" id="KW-0574">Periplasm</keyword>
<dbReference type="PIRSF" id="PIRSF002741">
    <property type="entry name" value="MppA"/>
    <property type="match status" value="1"/>
</dbReference>
<dbReference type="Gene3D" id="3.10.105.10">
    <property type="entry name" value="Dipeptide-binding Protein, Domain 3"/>
    <property type="match status" value="1"/>
</dbReference>
<dbReference type="InterPro" id="IPR039424">
    <property type="entry name" value="SBP_5"/>
</dbReference>
<dbReference type="Pfam" id="PF00496">
    <property type="entry name" value="SBP_bac_5"/>
    <property type="match status" value="1"/>
</dbReference>
<feature type="signal peptide" evidence="6">
    <location>
        <begin position="1"/>
        <end position="25"/>
    </location>
</feature>
<dbReference type="GO" id="GO:0015833">
    <property type="term" value="P:peptide transport"/>
    <property type="evidence" value="ECO:0007669"/>
    <property type="project" value="TreeGrafter"/>
</dbReference>
<dbReference type="EMBL" id="VZPE01000007">
    <property type="protein sequence ID" value="KAB0569402.1"/>
    <property type="molecule type" value="Genomic_DNA"/>
</dbReference>
<protein>
    <submittedName>
        <fullName evidence="8">ABC transporter substrate-binding protein</fullName>
    </submittedName>
</protein>
<feature type="domain" description="Solute-binding protein family 5" evidence="7">
    <location>
        <begin position="68"/>
        <end position="443"/>
    </location>
</feature>
<dbReference type="PANTHER" id="PTHR30290">
    <property type="entry name" value="PERIPLASMIC BINDING COMPONENT OF ABC TRANSPORTER"/>
    <property type="match status" value="1"/>
</dbReference>
<evidence type="ECO:0000256" key="1">
    <source>
        <dbReference type="ARBA" id="ARBA00004418"/>
    </source>
</evidence>
<evidence type="ECO:0000256" key="2">
    <source>
        <dbReference type="ARBA" id="ARBA00005695"/>
    </source>
</evidence>
<feature type="chain" id="PRO_5025016988" evidence="6">
    <location>
        <begin position="26"/>
        <end position="528"/>
    </location>
</feature>
<evidence type="ECO:0000256" key="6">
    <source>
        <dbReference type="SAM" id="SignalP"/>
    </source>
</evidence>
<comment type="caution">
    <text evidence="8">The sequence shown here is derived from an EMBL/GenBank/DDBJ whole genome shotgun (WGS) entry which is preliminary data.</text>
</comment>
<comment type="subcellular location">
    <subcellularLocation>
        <location evidence="1">Periplasm</location>
    </subcellularLocation>
</comment>
<dbReference type="PANTHER" id="PTHR30290:SF9">
    <property type="entry name" value="OLIGOPEPTIDE-BINDING PROTEIN APPA"/>
    <property type="match status" value="1"/>
</dbReference>
<gene>
    <name evidence="8" type="ORF">F7Q93_16840</name>
</gene>
<dbReference type="CDD" id="cd08498">
    <property type="entry name" value="PBP2_NikA_DppA_OppA_like_2"/>
    <property type="match status" value="1"/>
</dbReference>
<dbReference type="AlphaFoldDB" id="A0A643EWI8"/>
<accession>A0A643EWI8</accession>
<evidence type="ECO:0000256" key="4">
    <source>
        <dbReference type="ARBA" id="ARBA00022729"/>
    </source>
</evidence>
<dbReference type="GO" id="GO:0043190">
    <property type="term" value="C:ATP-binding cassette (ABC) transporter complex"/>
    <property type="evidence" value="ECO:0007669"/>
    <property type="project" value="InterPro"/>
</dbReference>
<evidence type="ECO:0000256" key="3">
    <source>
        <dbReference type="ARBA" id="ARBA00022448"/>
    </source>
</evidence>
<comment type="similarity">
    <text evidence="2">Belongs to the bacterial solute-binding protein 5 family.</text>
</comment>
<dbReference type="InterPro" id="IPR000914">
    <property type="entry name" value="SBP_5_dom"/>
</dbReference>
<evidence type="ECO:0000259" key="7">
    <source>
        <dbReference type="Pfam" id="PF00496"/>
    </source>
</evidence>
<name>A0A643EWI8_9HYPH</name>
<dbReference type="Gene3D" id="3.90.76.10">
    <property type="entry name" value="Dipeptide-binding Protein, Domain 1"/>
    <property type="match status" value="1"/>
</dbReference>
<dbReference type="RefSeq" id="WP_128094503.1">
    <property type="nucleotide sequence ID" value="NZ_JBHEEN010000007.1"/>
</dbReference>
<keyword evidence="3" id="KW-0813">Transport</keyword>
<proteinExistence type="inferred from homology"/>
<dbReference type="GO" id="GO:0030288">
    <property type="term" value="C:outer membrane-bounded periplasmic space"/>
    <property type="evidence" value="ECO:0007669"/>
    <property type="project" value="UniProtKB-ARBA"/>
</dbReference>
<keyword evidence="4 6" id="KW-0732">Signal</keyword>
<organism evidence="8">
    <name type="scientific">Brucella pituitosa</name>
    <dbReference type="NCBI Taxonomy" id="571256"/>
    <lineage>
        <taxon>Bacteria</taxon>
        <taxon>Pseudomonadati</taxon>
        <taxon>Pseudomonadota</taxon>
        <taxon>Alphaproteobacteria</taxon>
        <taxon>Hyphomicrobiales</taxon>
        <taxon>Brucellaceae</taxon>
        <taxon>Brucella/Ochrobactrum group</taxon>
        <taxon>Brucella</taxon>
    </lineage>
</organism>
<dbReference type="Gene3D" id="3.40.190.10">
    <property type="entry name" value="Periplasmic binding protein-like II"/>
    <property type="match status" value="1"/>
</dbReference>
<evidence type="ECO:0000313" key="8">
    <source>
        <dbReference type="EMBL" id="KAB0569402.1"/>
    </source>
</evidence>